<organism evidence="5 6">
    <name type="scientific">Saccharothrix yanglingensis</name>
    <dbReference type="NCBI Taxonomy" id="659496"/>
    <lineage>
        <taxon>Bacteria</taxon>
        <taxon>Bacillati</taxon>
        <taxon>Actinomycetota</taxon>
        <taxon>Actinomycetes</taxon>
        <taxon>Pseudonocardiales</taxon>
        <taxon>Pseudonocardiaceae</taxon>
        <taxon>Saccharothrix</taxon>
    </lineage>
</organism>
<keyword evidence="3" id="KW-0456">Lyase</keyword>
<dbReference type="InterPro" id="IPR050147">
    <property type="entry name" value="Ser/Thr_Dehydratase"/>
</dbReference>
<dbReference type="InterPro" id="IPR001926">
    <property type="entry name" value="TrpB-like_PALP"/>
</dbReference>
<dbReference type="NCBIfam" id="NF006094">
    <property type="entry name" value="PRK08246.1"/>
    <property type="match status" value="1"/>
</dbReference>
<evidence type="ECO:0000313" key="5">
    <source>
        <dbReference type="EMBL" id="MDQ2586153.1"/>
    </source>
</evidence>
<keyword evidence="6" id="KW-1185">Reference proteome</keyword>
<dbReference type="InterPro" id="IPR036052">
    <property type="entry name" value="TrpB-like_PALP_sf"/>
</dbReference>
<dbReference type="SUPFAM" id="SSF53686">
    <property type="entry name" value="Tryptophan synthase beta subunit-like PLP-dependent enzymes"/>
    <property type="match status" value="1"/>
</dbReference>
<name>A0ABU0X1Z2_9PSEU</name>
<dbReference type="Pfam" id="PF00291">
    <property type="entry name" value="PALP"/>
    <property type="match status" value="1"/>
</dbReference>
<evidence type="ECO:0000256" key="3">
    <source>
        <dbReference type="ARBA" id="ARBA00023239"/>
    </source>
</evidence>
<dbReference type="EMBL" id="NSDM01000008">
    <property type="protein sequence ID" value="MDQ2586153.1"/>
    <property type="molecule type" value="Genomic_DNA"/>
</dbReference>
<comment type="caution">
    <text evidence="5">The sequence shown here is derived from an EMBL/GenBank/DDBJ whole genome shotgun (WGS) entry which is preliminary data.</text>
</comment>
<accession>A0ABU0X1Z2</accession>
<comment type="cofactor">
    <cofactor evidence="1">
        <name>pyridoxal 5'-phosphate</name>
        <dbReference type="ChEBI" id="CHEBI:597326"/>
    </cofactor>
</comment>
<dbReference type="Proteomes" id="UP001225605">
    <property type="component" value="Unassembled WGS sequence"/>
</dbReference>
<evidence type="ECO:0000259" key="4">
    <source>
        <dbReference type="Pfam" id="PF00291"/>
    </source>
</evidence>
<protein>
    <submittedName>
        <fullName evidence="5">Threonine dehydratase</fullName>
    </submittedName>
</protein>
<dbReference type="InterPro" id="IPR000634">
    <property type="entry name" value="Ser/Thr_deHydtase_PyrdxlP-BS"/>
</dbReference>
<evidence type="ECO:0000313" key="6">
    <source>
        <dbReference type="Proteomes" id="UP001225605"/>
    </source>
</evidence>
<gene>
    <name evidence="5" type="ORF">CKY47_19590</name>
</gene>
<reference evidence="5 6" key="1">
    <citation type="submission" date="2017-06" db="EMBL/GenBank/DDBJ databases">
        <title>Cultured bacterium strain Saccharothrix yanglingensis Hhs.015.</title>
        <authorList>
            <person name="Xia Y."/>
        </authorList>
    </citation>
    <scope>NUCLEOTIDE SEQUENCE [LARGE SCALE GENOMIC DNA]</scope>
    <source>
        <strain evidence="5 6">Hhs.015</strain>
    </source>
</reference>
<feature type="domain" description="Tryptophan synthase beta chain-like PALP" evidence="4">
    <location>
        <begin position="12"/>
        <end position="283"/>
    </location>
</feature>
<dbReference type="Gene3D" id="3.40.50.1100">
    <property type="match status" value="2"/>
</dbReference>
<dbReference type="PANTHER" id="PTHR48078">
    <property type="entry name" value="THREONINE DEHYDRATASE, MITOCHONDRIAL-RELATED"/>
    <property type="match status" value="1"/>
</dbReference>
<proteinExistence type="predicted"/>
<dbReference type="PANTHER" id="PTHR48078:SF6">
    <property type="entry name" value="L-THREONINE DEHYDRATASE CATABOLIC TDCB"/>
    <property type="match status" value="1"/>
</dbReference>
<evidence type="ECO:0000256" key="1">
    <source>
        <dbReference type="ARBA" id="ARBA00001933"/>
    </source>
</evidence>
<dbReference type="PROSITE" id="PS00165">
    <property type="entry name" value="DEHYDRATASE_SER_THR"/>
    <property type="match status" value="1"/>
</dbReference>
<sequence>MNPDVSAAADRIRPHVRRTPQWRVEVDGRPLVLKLEHLQLTGSFKLRGAVNALLTAGSPERVVTASGGNHGLGVAEAARLLGVPATVFVPVSAPEGKVRRIEAAGAKLIRHGDTYAEAVLAARETPGFYLEAYDSPDVVAGQGTVAAEVVQDDPDVDVIAVAVGGGGLAAGTALGSGLPTVAVEPERCCALHRALAAGEPVDSEVASVAASALGATRVGEIPFEVLRAHDVRPVLVSDAELLAARDRLWEEFRLAVEPAAAVPFAAWLAGRVPGELACVVLCGANTDWTP</sequence>
<evidence type="ECO:0000256" key="2">
    <source>
        <dbReference type="ARBA" id="ARBA00022898"/>
    </source>
</evidence>
<dbReference type="RefSeq" id="WP_306747381.1">
    <property type="nucleotide sequence ID" value="NZ_NSDM01000008.1"/>
</dbReference>
<keyword evidence="2" id="KW-0663">Pyridoxal phosphate</keyword>